<name>A0A9W7TRX9_TRIRA</name>
<evidence type="ECO:0000256" key="18">
    <source>
        <dbReference type="ARBA" id="ARBA00031621"/>
    </source>
</evidence>
<keyword evidence="10" id="KW-0808">Transferase</keyword>
<evidence type="ECO:0000313" key="21">
    <source>
        <dbReference type="EMBL" id="KAI7804223.1"/>
    </source>
</evidence>
<evidence type="ECO:0000256" key="17">
    <source>
        <dbReference type="ARBA" id="ARBA00030795"/>
    </source>
</evidence>
<keyword evidence="15" id="KW-0234">DNA repair</keyword>
<dbReference type="InterPro" id="IPR036217">
    <property type="entry name" value="MethylDNA_cys_MeTrfase_DNAb"/>
</dbReference>
<sequence>MKSAQVMMSGACLLRDVSLCSPVGEIMLTGCEMGVHTIDIQVEKRSSRYWLAQHMVSNGQSEISSELQRCVDWLQCYFIHPESVSSLPPPAFHHPLLQNDSFTAKVLWTLFKKVGLGKTVTYKQLAEMAGNPKAVRAVGGAMRRNPIPLIVPCHRVLCSSGESGRYMGGKGDHIKVWLLTHEKKALEEVNPEKTEEST</sequence>
<dbReference type="PROSITE" id="PS00374">
    <property type="entry name" value="MGMT"/>
    <property type="match status" value="1"/>
</dbReference>
<evidence type="ECO:0000256" key="19">
    <source>
        <dbReference type="ARBA" id="ARBA00049348"/>
    </source>
</evidence>
<evidence type="ECO:0000256" key="16">
    <source>
        <dbReference type="ARBA" id="ARBA00023242"/>
    </source>
</evidence>
<keyword evidence="8" id="KW-0597">Phosphoprotein</keyword>
<evidence type="ECO:0000256" key="7">
    <source>
        <dbReference type="ARBA" id="ARBA00015377"/>
    </source>
</evidence>
<keyword evidence="12" id="KW-0227">DNA damage</keyword>
<evidence type="ECO:0000256" key="3">
    <source>
        <dbReference type="ARBA" id="ARBA00003317"/>
    </source>
</evidence>
<dbReference type="Pfam" id="PF01035">
    <property type="entry name" value="DNA_binding_1"/>
    <property type="match status" value="1"/>
</dbReference>
<keyword evidence="9 21" id="KW-0489">Methyltransferase</keyword>
<evidence type="ECO:0000256" key="12">
    <source>
        <dbReference type="ARBA" id="ARBA00022763"/>
    </source>
</evidence>
<gene>
    <name evidence="21" type="ORF">IRJ41_002059</name>
</gene>
<dbReference type="GO" id="GO:0032259">
    <property type="term" value="P:methylation"/>
    <property type="evidence" value="ECO:0007669"/>
    <property type="project" value="UniProtKB-KW"/>
</dbReference>
<keyword evidence="11" id="KW-0479">Metal-binding</keyword>
<dbReference type="AlphaFoldDB" id="A0A9W7TRX9"/>
<dbReference type="FunFam" id="1.10.10.10:FF:000214">
    <property type="entry name" value="Methylated-DNA--protein-cysteine methyltransferase"/>
    <property type="match status" value="1"/>
</dbReference>
<evidence type="ECO:0000256" key="5">
    <source>
        <dbReference type="ARBA" id="ARBA00008711"/>
    </source>
</evidence>
<dbReference type="InterPro" id="IPR036631">
    <property type="entry name" value="MGMT_N_sf"/>
</dbReference>
<evidence type="ECO:0000256" key="15">
    <source>
        <dbReference type="ARBA" id="ARBA00023204"/>
    </source>
</evidence>
<dbReference type="GO" id="GO:0006281">
    <property type="term" value="P:DNA repair"/>
    <property type="evidence" value="ECO:0007669"/>
    <property type="project" value="UniProtKB-KW"/>
</dbReference>
<organism evidence="21 22">
    <name type="scientific">Triplophysa rosa</name>
    <name type="common">Cave loach</name>
    <dbReference type="NCBI Taxonomy" id="992332"/>
    <lineage>
        <taxon>Eukaryota</taxon>
        <taxon>Metazoa</taxon>
        <taxon>Chordata</taxon>
        <taxon>Craniata</taxon>
        <taxon>Vertebrata</taxon>
        <taxon>Euteleostomi</taxon>
        <taxon>Actinopterygii</taxon>
        <taxon>Neopterygii</taxon>
        <taxon>Teleostei</taxon>
        <taxon>Ostariophysi</taxon>
        <taxon>Cypriniformes</taxon>
        <taxon>Nemacheilidae</taxon>
        <taxon>Triplophysa</taxon>
    </lineage>
</organism>
<reference evidence="21" key="1">
    <citation type="submission" date="2021-02" db="EMBL/GenBank/DDBJ databases">
        <title>Comparative genomics reveals that relaxation of natural selection precedes convergent phenotypic evolution of cavefish.</title>
        <authorList>
            <person name="Peng Z."/>
        </authorList>
    </citation>
    <scope>NUCLEOTIDE SEQUENCE</scope>
    <source>
        <tissue evidence="21">Muscle</tissue>
    </source>
</reference>
<evidence type="ECO:0000256" key="11">
    <source>
        <dbReference type="ARBA" id="ARBA00022723"/>
    </source>
</evidence>
<evidence type="ECO:0000256" key="8">
    <source>
        <dbReference type="ARBA" id="ARBA00022553"/>
    </source>
</evidence>
<comment type="function">
    <text evidence="3">Involved in the cellular defense against the biological effects of O6-methylguanine (O6-MeG) and O4-methylthymine (O4-MeT) in DNA. Repairs the methylated nucleobase in DNA by stoichiometrically transferring the methyl group to a cysteine residue in the enzyme. This is a suicide reaction: the enzyme is irreversibly inactivated.</text>
</comment>
<dbReference type="PANTHER" id="PTHR46460:SF1">
    <property type="entry name" value="METHYLATED-DNA--PROTEIN-CYSTEINE METHYLTRANSFERASE"/>
    <property type="match status" value="1"/>
</dbReference>
<dbReference type="SUPFAM" id="SSF46767">
    <property type="entry name" value="Methylated DNA-protein cysteine methyltransferase, C-terminal domain"/>
    <property type="match status" value="1"/>
</dbReference>
<dbReference type="CDD" id="cd06445">
    <property type="entry name" value="ATase"/>
    <property type="match status" value="1"/>
</dbReference>
<dbReference type="Gene3D" id="1.10.10.10">
    <property type="entry name" value="Winged helix-like DNA-binding domain superfamily/Winged helix DNA-binding domain"/>
    <property type="match status" value="1"/>
</dbReference>
<proteinExistence type="inferred from homology"/>
<dbReference type="GO" id="GO:0046872">
    <property type="term" value="F:metal ion binding"/>
    <property type="evidence" value="ECO:0007669"/>
    <property type="project" value="UniProtKB-KW"/>
</dbReference>
<dbReference type="InterPro" id="IPR014048">
    <property type="entry name" value="MethylDNA_cys_MeTrfase_DNA-bd"/>
</dbReference>
<evidence type="ECO:0000256" key="1">
    <source>
        <dbReference type="ARBA" id="ARBA00001286"/>
    </source>
</evidence>
<dbReference type="NCBIfam" id="TIGR00589">
    <property type="entry name" value="ogt"/>
    <property type="match status" value="1"/>
</dbReference>
<evidence type="ECO:0000256" key="9">
    <source>
        <dbReference type="ARBA" id="ARBA00022603"/>
    </source>
</evidence>
<dbReference type="GO" id="GO:0003677">
    <property type="term" value="F:DNA binding"/>
    <property type="evidence" value="ECO:0007669"/>
    <property type="project" value="UniProtKB-KW"/>
</dbReference>
<accession>A0A9W7TRX9</accession>
<comment type="subcellular location">
    <subcellularLocation>
        <location evidence="4">Nucleus</location>
    </subcellularLocation>
</comment>
<dbReference type="Gene3D" id="3.30.160.70">
    <property type="entry name" value="Methylated DNA-protein cysteine methyltransferase domain"/>
    <property type="match status" value="1"/>
</dbReference>
<dbReference type="Proteomes" id="UP001059041">
    <property type="component" value="Linkage Group LG10"/>
</dbReference>
<comment type="caution">
    <text evidence="21">The sequence shown here is derived from an EMBL/GenBank/DDBJ whole genome shotgun (WGS) entry which is preliminary data.</text>
</comment>
<evidence type="ECO:0000313" key="22">
    <source>
        <dbReference type="Proteomes" id="UP001059041"/>
    </source>
</evidence>
<dbReference type="InterPro" id="IPR036388">
    <property type="entry name" value="WH-like_DNA-bd_sf"/>
</dbReference>
<evidence type="ECO:0000256" key="13">
    <source>
        <dbReference type="ARBA" id="ARBA00022833"/>
    </source>
</evidence>
<dbReference type="SUPFAM" id="SSF53155">
    <property type="entry name" value="Methylated DNA-protein cysteine methyltransferase domain"/>
    <property type="match status" value="1"/>
</dbReference>
<dbReference type="InterPro" id="IPR001497">
    <property type="entry name" value="MethylDNA_cys_MeTrfase_AS"/>
</dbReference>
<comment type="catalytic activity">
    <reaction evidence="19">
        <text>a 6-O-methyl-2'-deoxyguanosine in DNA + L-cysteinyl-[protein] = S-methyl-L-cysteinyl-[protein] + a 2'-deoxyguanosine in DNA</text>
        <dbReference type="Rhea" id="RHEA:24000"/>
        <dbReference type="Rhea" id="RHEA-COMP:10131"/>
        <dbReference type="Rhea" id="RHEA-COMP:10132"/>
        <dbReference type="Rhea" id="RHEA-COMP:11367"/>
        <dbReference type="Rhea" id="RHEA-COMP:11368"/>
        <dbReference type="ChEBI" id="CHEBI:29950"/>
        <dbReference type="ChEBI" id="CHEBI:82612"/>
        <dbReference type="ChEBI" id="CHEBI:85445"/>
        <dbReference type="ChEBI" id="CHEBI:85448"/>
        <dbReference type="EC" id="2.1.1.63"/>
    </reaction>
</comment>
<evidence type="ECO:0000256" key="2">
    <source>
        <dbReference type="ARBA" id="ARBA00001947"/>
    </source>
</evidence>
<comment type="cofactor">
    <cofactor evidence="2">
        <name>Zn(2+)</name>
        <dbReference type="ChEBI" id="CHEBI:29105"/>
    </cofactor>
</comment>
<evidence type="ECO:0000256" key="6">
    <source>
        <dbReference type="ARBA" id="ARBA00011918"/>
    </source>
</evidence>
<dbReference type="EC" id="2.1.1.63" evidence="6"/>
<keyword evidence="16" id="KW-0539">Nucleus</keyword>
<dbReference type="PANTHER" id="PTHR46460">
    <property type="entry name" value="METHYLATED-DNA--PROTEIN-CYSTEINE METHYLTRANSFERASE"/>
    <property type="match status" value="1"/>
</dbReference>
<dbReference type="FunFam" id="3.30.160.70:FF:000001">
    <property type="entry name" value="Methylated-DNA--protein-cysteine methyltransferase"/>
    <property type="match status" value="1"/>
</dbReference>
<dbReference type="EMBL" id="JAFHDT010000010">
    <property type="protein sequence ID" value="KAI7804223.1"/>
    <property type="molecule type" value="Genomic_DNA"/>
</dbReference>
<evidence type="ECO:0000256" key="14">
    <source>
        <dbReference type="ARBA" id="ARBA00023125"/>
    </source>
</evidence>
<keyword evidence="14" id="KW-0238">DNA-binding</keyword>
<evidence type="ECO:0000259" key="20">
    <source>
        <dbReference type="Pfam" id="PF01035"/>
    </source>
</evidence>
<dbReference type="GO" id="GO:0003908">
    <property type="term" value="F:methylated-DNA-[protein]-cysteine S-methyltransferase activity"/>
    <property type="evidence" value="ECO:0007669"/>
    <property type="project" value="UniProtKB-EC"/>
</dbReference>
<evidence type="ECO:0000256" key="10">
    <source>
        <dbReference type="ARBA" id="ARBA00022679"/>
    </source>
</evidence>
<protein>
    <recommendedName>
        <fullName evidence="7">Methylated-DNA--protein-cysteine methyltransferase</fullName>
        <ecNumber evidence="6">2.1.1.63</ecNumber>
    </recommendedName>
    <alternativeName>
        <fullName evidence="17">6-O-methylguanine-DNA methyltransferase</fullName>
    </alternativeName>
    <alternativeName>
        <fullName evidence="18">O-6-methylguanine-DNA-alkyltransferase</fullName>
    </alternativeName>
</protein>
<comment type="catalytic activity">
    <reaction evidence="1">
        <text>a 4-O-methyl-thymidine in DNA + L-cysteinyl-[protein] = a thymidine in DNA + S-methyl-L-cysteinyl-[protein]</text>
        <dbReference type="Rhea" id="RHEA:53428"/>
        <dbReference type="Rhea" id="RHEA-COMP:10131"/>
        <dbReference type="Rhea" id="RHEA-COMP:10132"/>
        <dbReference type="Rhea" id="RHEA-COMP:13555"/>
        <dbReference type="Rhea" id="RHEA-COMP:13556"/>
        <dbReference type="ChEBI" id="CHEBI:29950"/>
        <dbReference type="ChEBI" id="CHEBI:82612"/>
        <dbReference type="ChEBI" id="CHEBI:137386"/>
        <dbReference type="ChEBI" id="CHEBI:137387"/>
        <dbReference type="EC" id="2.1.1.63"/>
    </reaction>
</comment>
<keyword evidence="13" id="KW-0862">Zinc</keyword>
<evidence type="ECO:0000256" key="4">
    <source>
        <dbReference type="ARBA" id="ARBA00004123"/>
    </source>
</evidence>
<dbReference type="GO" id="GO:0005654">
    <property type="term" value="C:nucleoplasm"/>
    <property type="evidence" value="ECO:0007669"/>
    <property type="project" value="TreeGrafter"/>
</dbReference>
<feature type="domain" description="Methylated-DNA-[protein]-cysteine S-methyltransferase DNA binding" evidence="20">
    <location>
        <begin position="107"/>
        <end position="183"/>
    </location>
</feature>
<keyword evidence="22" id="KW-1185">Reference proteome</keyword>
<comment type="similarity">
    <text evidence="5">Belongs to the MGMT family.</text>
</comment>